<sequence length="182" mass="20484">MKKGFTLVEVLVSVAIFSIIISVITGIFVYIVRTQRNTFAKQELLNQTSYVLEYMSRALRMAKKDTNAICISAGLNYENPGGDVSRVKFINETENDACQEFLFDEGDKQIKEIKNGGLSVPITSEKLQISQLKFKLSGESENDTFQPRVTIFLEVQVKGAGNQPKMQIQTSISQRNIDEKTF</sequence>
<dbReference type="Proteomes" id="UP000236946">
    <property type="component" value="Unassembled WGS sequence"/>
</dbReference>
<dbReference type="Gene3D" id="3.30.700.10">
    <property type="entry name" value="Glycoprotein, Type 4 Pilin"/>
    <property type="match status" value="1"/>
</dbReference>
<dbReference type="NCBIfam" id="TIGR02532">
    <property type="entry name" value="IV_pilin_GFxxxE"/>
    <property type="match status" value="1"/>
</dbReference>
<organism evidence="2 3">
    <name type="scientific">Candidatus Staskawiczbacteria bacterium CG10_big_fil_rev_8_21_14_0_10_38_10</name>
    <dbReference type="NCBI Taxonomy" id="1974891"/>
    <lineage>
        <taxon>Bacteria</taxon>
        <taxon>Candidatus Staskawicziibacteriota</taxon>
    </lineage>
</organism>
<evidence type="ECO:0000313" key="3">
    <source>
        <dbReference type="Proteomes" id="UP000236946"/>
    </source>
</evidence>
<reference evidence="3" key="1">
    <citation type="submission" date="2017-09" db="EMBL/GenBank/DDBJ databases">
        <title>Depth-based differentiation of microbial function through sediment-hosted aquifers and enrichment of novel symbionts in the deep terrestrial subsurface.</title>
        <authorList>
            <person name="Probst A.J."/>
            <person name="Ladd B."/>
            <person name="Jarett J.K."/>
            <person name="Geller-Mcgrath D.E."/>
            <person name="Sieber C.M.K."/>
            <person name="Emerson J.B."/>
            <person name="Anantharaman K."/>
            <person name="Thomas B.C."/>
            <person name="Malmstrom R."/>
            <person name="Stieglmeier M."/>
            <person name="Klingl A."/>
            <person name="Woyke T."/>
            <person name="Ryan C.M."/>
            <person name="Banfield J.F."/>
        </authorList>
    </citation>
    <scope>NUCLEOTIDE SEQUENCE [LARGE SCALE GENOMIC DNA]</scope>
</reference>
<keyword evidence="1" id="KW-1133">Transmembrane helix</keyword>
<name>A0A2H9T1R5_9BACT</name>
<dbReference type="SUPFAM" id="SSF54523">
    <property type="entry name" value="Pili subunits"/>
    <property type="match status" value="1"/>
</dbReference>
<gene>
    <name evidence="2" type="ORF">COU98_00660</name>
</gene>
<evidence type="ECO:0000256" key="1">
    <source>
        <dbReference type="SAM" id="Phobius"/>
    </source>
</evidence>
<evidence type="ECO:0008006" key="4">
    <source>
        <dbReference type="Google" id="ProtNLM"/>
    </source>
</evidence>
<dbReference type="Pfam" id="PF07963">
    <property type="entry name" value="N_methyl"/>
    <property type="match status" value="1"/>
</dbReference>
<dbReference type="InterPro" id="IPR045584">
    <property type="entry name" value="Pilin-like"/>
</dbReference>
<keyword evidence="1" id="KW-0812">Transmembrane</keyword>
<dbReference type="EMBL" id="PFEN01000013">
    <property type="protein sequence ID" value="PJE69673.1"/>
    <property type="molecule type" value="Genomic_DNA"/>
</dbReference>
<accession>A0A2H9T1R5</accession>
<evidence type="ECO:0000313" key="2">
    <source>
        <dbReference type="EMBL" id="PJE69673.1"/>
    </source>
</evidence>
<protein>
    <recommendedName>
        <fullName evidence="4">Prepilin-type N-terminal cleavage/methylation domain-containing protein</fullName>
    </recommendedName>
</protein>
<comment type="caution">
    <text evidence="2">The sequence shown here is derived from an EMBL/GenBank/DDBJ whole genome shotgun (WGS) entry which is preliminary data.</text>
</comment>
<feature type="transmembrane region" description="Helical" evidence="1">
    <location>
        <begin position="12"/>
        <end position="32"/>
    </location>
</feature>
<dbReference type="InterPro" id="IPR012902">
    <property type="entry name" value="N_methyl_site"/>
</dbReference>
<dbReference type="PROSITE" id="PS00409">
    <property type="entry name" value="PROKAR_NTER_METHYL"/>
    <property type="match status" value="1"/>
</dbReference>
<keyword evidence="1" id="KW-0472">Membrane</keyword>
<dbReference type="AlphaFoldDB" id="A0A2H9T1R5"/>
<proteinExistence type="predicted"/>